<dbReference type="RefSeq" id="WP_145076455.1">
    <property type="nucleotide sequence ID" value="NZ_CP036298.1"/>
</dbReference>
<evidence type="ECO:0000313" key="12">
    <source>
        <dbReference type="EMBL" id="QDV23480.1"/>
    </source>
</evidence>
<dbReference type="EC" id="3.6.3.-" evidence="12"/>
<dbReference type="KEGG" id="ahel:Q31a_17790"/>
<keyword evidence="12" id="KW-0378">Hydrolase</keyword>
<dbReference type="GO" id="GO:0140359">
    <property type="term" value="F:ABC-type transporter activity"/>
    <property type="evidence" value="ECO:0007669"/>
    <property type="project" value="InterPro"/>
</dbReference>
<dbReference type="PROSITE" id="PS50893">
    <property type="entry name" value="ABC_TRANSPORTER_2"/>
    <property type="match status" value="1"/>
</dbReference>
<dbReference type="AlphaFoldDB" id="A0A518G4J8"/>
<dbReference type="Pfam" id="PF00664">
    <property type="entry name" value="ABC_membrane"/>
    <property type="match status" value="1"/>
</dbReference>
<dbReference type="GO" id="GO:0016887">
    <property type="term" value="F:ATP hydrolysis activity"/>
    <property type="evidence" value="ECO:0007669"/>
    <property type="project" value="InterPro"/>
</dbReference>
<proteinExistence type="predicted"/>
<dbReference type="Gene3D" id="3.40.50.300">
    <property type="entry name" value="P-loop containing nucleotide triphosphate hydrolases"/>
    <property type="match status" value="1"/>
</dbReference>
<keyword evidence="3" id="KW-1003">Cell membrane</keyword>
<dbReference type="PANTHER" id="PTHR24221">
    <property type="entry name" value="ATP-BINDING CASSETTE SUB-FAMILY B"/>
    <property type="match status" value="1"/>
</dbReference>
<feature type="transmembrane region" description="Helical" evidence="9">
    <location>
        <begin position="235"/>
        <end position="255"/>
    </location>
</feature>
<keyword evidence="8 9" id="KW-0472">Membrane</keyword>
<feature type="domain" description="ABC transmembrane type-1" evidence="11">
    <location>
        <begin position="120"/>
        <end position="392"/>
    </location>
</feature>
<dbReference type="SMART" id="SM00382">
    <property type="entry name" value="AAA"/>
    <property type="match status" value="1"/>
</dbReference>
<keyword evidence="13" id="KW-1185">Reference proteome</keyword>
<dbReference type="SUPFAM" id="SSF52540">
    <property type="entry name" value="P-loop containing nucleoside triphosphate hydrolases"/>
    <property type="match status" value="1"/>
</dbReference>
<dbReference type="GO" id="GO:0005524">
    <property type="term" value="F:ATP binding"/>
    <property type="evidence" value="ECO:0007669"/>
    <property type="project" value="UniProtKB-KW"/>
</dbReference>
<dbReference type="InterPro" id="IPR027417">
    <property type="entry name" value="P-loop_NTPase"/>
</dbReference>
<dbReference type="Pfam" id="PF00005">
    <property type="entry name" value="ABC_tran"/>
    <property type="match status" value="1"/>
</dbReference>
<evidence type="ECO:0000259" key="11">
    <source>
        <dbReference type="PROSITE" id="PS50929"/>
    </source>
</evidence>
<evidence type="ECO:0000256" key="9">
    <source>
        <dbReference type="SAM" id="Phobius"/>
    </source>
</evidence>
<feature type="domain" description="ABC transporter" evidence="10">
    <location>
        <begin position="426"/>
        <end position="649"/>
    </location>
</feature>
<comment type="subcellular location">
    <subcellularLocation>
        <location evidence="1">Cell membrane</location>
        <topology evidence="1">Multi-pass membrane protein</topology>
    </subcellularLocation>
</comment>
<keyword evidence="5" id="KW-0547">Nucleotide-binding</keyword>
<evidence type="ECO:0000256" key="4">
    <source>
        <dbReference type="ARBA" id="ARBA00022692"/>
    </source>
</evidence>
<feature type="transmembrane region" description="Helical" evidence="9">
    <location>
        <begin position="351"/>
        <end position="373"/>
    </location>
</feature>
<dbReference type="PROSITE" id="PS50929">
    <property type="entry name" value="ABC_TM1F"/>
    <property type="match status" value="1"/>
</dbReference>
<name>A0A518G4J8_9BACT</name>
<protein>
    <submittedName>
        <fullName evidence="12">Lipid A export ATP-binding/permease protein MsbA</fullName>
        <ecNumber evidence="12">3.6.3.-</ecNumber>
    </submittedName>
</protein>
<evidence type="ECO:0000256" key="5">
    <source>
        <dbReference type="ARBA" id="ARBA00022741"/>
    </source>
</evidence>
<dbReference type="EMBL" id="CP036298">
    <property type="protein sequence ID" value="QDV23480.1"/>
    <property type="molecule type" value="Genomic_DNA"/>
</dbReference>
<evidence type="ECO:0000256" key="6">
    <source>
        <dbReference type="ARBA" id="ARBA00022840"/>
    </source>
</evidence>
<dbReference type="Gene3D" id="1.20.1560.10">
    <property type="entry name" value="ABC transporter type 1, transmembrane domain"/>
    <property type="match status" value="1"/>
</dbReference>
<gene>
    <name evidence="12" type="primary">msbA_1</name>
    <name evidence="12" type="ORF">Q31a_17790</name>
</gene>
<reference evidence="12 13" key="1">
    <citation type="submission" date="2019-02" db="EMBL/GenBank/DDBJ databases">
        <title>Deep-cultivation of Planctomycetes and their phenomic and genomic characterization uncovers novel biology.</title>
        <authorList>
            <person name="Wiegand S."/>
            <person name="Jogler M."/>
            <person name="Boedeker C."/>
            <person name="Pinto D."/>
            <person name="Vollmers J."/>
            <person name="Rivas-Marin E."/>
            <person name="Kohn T."/>
            <person name="Peeters S.H."/>
            <person name="Heuer A."/>
            <person name="Rast P."/>
            <person name="Oberbeckmann S."/>
            <person name="Bunk B."/>
            <person name="Jeske O."/>
            <person name="Meyerdierks A."/>
            <person name="Storesund J.E."/>
            <person name="Kallscheuer N."/>
            <person name="Luecker S."/>
            <person name="Lage O.M."/>
            <person name="Pohl T."/>
            <person name="Merkel B.J."/>
            <person name="Hornburger P."/>
            <person name="Mueller R.-W."/>
            <person name="Bruemmer F."/>
            <person name="Labrenz M."/>
            <person name="Spormann A.M."/>
            <person name="Op den Camp H."/>
            <person name="Overmann J."/>
            <person name="Amann R."/>
            <person name="Jetten M.S.M."/>
            <person name="Mascher T."/>
            <person name="Medema M.H."/>
            <person name="Devos D.P."/>
            <person name="Kaster A.-K."/>
            <person name="Ovreas L."/>
            <person name="Rohde M."/>
            <person name="Galperin M.Y."/>
            <person name="Jogler C."/>
        </authorList>
    </citation>
    <scope>NUCLEOTIDE SEQUENCE [LARGE SCALE GENOMIC DNA]</scope>
    <source>
        <strain evidence="12 13">Q31a</strain>
    </source>
</reference>
<dbReference type="InterPro" id="IPR003439">
    <property type="entry name" value="ABC_transporter-like_ATP-bd"/>
</dbReference>
<keyword evidence="2" id="KW-0813">Transport</keyword>
<accession>A0A518G4J8</accession>
<dbReference type="InterPro" id="IPR011527">
    <property type="entry name" value="ABC1_TM_dom"/>
</dbReference>
<evidence type="ECO:0000259" key="10">
    <source>
        <dbReference type="PROSITE" id="PS50893"/>
    </source>
</evidence>
<dbReference type="PROSITE" id="PS00211">
    <property type="entry name" value="ABC_TRANSPORTER_1"/>
    <property type="match status" value="1"/>
</dbReference>
<dbReference type="OrthoDB" id="9762778at2"/>
<dbReference type="PANTHER" id="PTHR24221:SF654">
    <property type="entry name" value="ATP-BINDING CASSETTE SUB-FAMILY B MEMBER 6"/>
    <property type="match status" value="1"/>
</dbReference>
<dbReference type="InterPro" id="IPR036640">
    <property type="entry name" value="ABC1_TM_sf"/>
</dbReference>
<evidence type="ECO:0000256" key="1">
    <source>
        <dbReference type="ARBA" id="ARBA00004651"/>
    </source>
</evidence>
<dbReference type="FunFam" id="3.40.50.300:FF:000299">
    <property type="entry name" value="ABC transporter ATP-binding protein/permease"/>
    <property type="match status" value="1"/>
</dbReference>
<evidence type="ECO:0000256" key="7">
    <source>
        <dbReference type="ARBA" id="ARBA00022989"/>
    </source>
</evidence>
<dbReference type="Proteomes" id="UP000318017">
    <property type="component" value="Chromosome"/>
</dbReference>
<evidence type="ECO:0000313" key="13">
    <source>
        <dbReference type="Proteomes" id="UP000318017"/>
    </source>
</evidence>
<evidence type="ECO:0000256" key="3">
    <source>
        <dbReference type="ARBA" id="ARBA00022475"/>
    </source>
</evidence>
<keyword evidence="6 12" id="KW-0067">ATP-binding</keyword>
<dbReference type="InterPro" id="IPR003593">
    <property type="entry name" value="AAA+_ATPase"/>
</dbReference>
<dbReference type="SUPFAM" id="SSF90123">
    <property type="entry name" value="ABC transporter transmembrane region"/>
    <property type="match status" value="1"/>
</dbReference>
<dbReference type="GO" id="GO:0034040">
    <property type="term" value="F:ATPase-coupled lipid transmembrane transporter activity"/>
    <property type="evidence" value="ECO:0007669"/>
    <property type="project" value="TreeGrafter"/>
</dbReference>
<dbReference type="InterPro" id="IPR039421">
    <property type="entry name" value="Type_1_exporter"/>
</dbReference>
<evidence type="ECO:0000256" key="8">
    <source>
        <dbReference type="ARBA" id="ARBA00023136"/>
    </source>
</evidence>
<organism evidence="12 13">
    <name type="scientific">Aureliella helgolandensis</name>
    <dbReference type="NCBI Taxonomy" id="2527968"/>
    <lineage>
        <taxon>Bacteria</taxon>
        <taxon>Pseudomonadati</taxon>
        <taxon>Planctomycetota</taxon>
        <taxon>Planctomycetia</taxon>
        <taxon>Pirellulales</taxon>
        <taxon>Pirellulaceae</taxon>
        <taxon>Aureliella</taxon>
    </lineage>
</organism>
<dbReference type="GO" id="GO:0005886">
    <property type="term" value="C:plasma membrane"/>
    <property type="evidence" value="ECO:0007669"/>
    <property type="project" value="UniProtKB-SubCell"/>
</dbReference>
<keyword evidence="7 9" id="KW-1133">Transmembrane helix</keyword>
<dbReference type="InterPro" id="IPR017871">
    <property type="entry name" value="ABC_transporter-like_CS"/>
</dbReference>
<evidence type="ECO:0000256" key="2">
    <source>
        <dbReference type="ARBA" id="ARBA00022448"/>
    </source>
</evidence>
<feature type="transmembrane region" description="Helical" evidence="9">
    <location>
        <begin position="324"/>
        <end position="345"/>
    </location>
</feature>
<keyword evidence="4 9" id="KW-0812">Transmembrane</keyword>
<sequence length="650" mass="71708">MHNFRRATKEALRYWKTLVLASICSFAIAALWGANVGAFFPILEVTINGKSVHMWMDEETEEARERVESTKASIEQQELALTALPEDSASFTAASTALSGLRSELVAHEAKFLSCQKLDPWVKRFVPSDPFSTIAAIVGVLILSTLVKNVLLITNEVLVGRVALNISRNIRQNIFAKAMGMGRAEFAKHGTSGFTANITHTTEMLSNGLMNTFGAAVREPMKLASCLLGASLICWRLLLMSVVIAPLVGGMLFWITKRLKSIAKGVLAEADGFHSVMLESIGNIHTVQSFRQEEHEKERFGRVTMAMRNVSLKFIFFTSLSKPVIEFLGLGMLGTTIIGGAYLVLNKETSLLGIQICEEQLSVSALLVFFGMLVAASDPLRKMSAIYSSIYAGSMAADALYPLLDQVESIRDPETPQSVTSPHKMLSFKDISFGYTPDQPIIHHVSLNIPFGSTVAIVGHNGSGKSTLIHLLSRFYDPVEGVVELDGVDFRDMLVDDVRKRSALVTQHTELFNKSVAYNIRYGNPHATDEEVERAARQAHAHEFISTVLPEGYETVVGQNGNRLSGGQRQRIALARALLCNPEILILDEATSQIDMKSEQLIRESLSEHRGERTMIIITHREKLLELADEVYEVAEGRLVPRPHLSRNAA</sequence>